<protein>
    <submittedName>
        <fullName evidence="1">Uncharacterized protein</fullName>
    </submittedName>
</protein>
<dbReference type="InterPro" id="IPR023214">
    <property type="entry name" value="HAD_sf"/>
</dbReference>
<evidence type="ECO:0000313" key="1">
    <source>
        <dbReference type="EMBL" id="OGC91748.1"/>
    </source>
</evidence>
<name>A0A1F4YD09_9BACT</name>
<dbReference type="InterPro" id="IPR036412">
    <property type="entry name" value="HAD-like_sf"/>
</dbReference>
<dbReference type="Gene3D" id="3.40.50.1000">
    <property type="entry name" value="HAD superfamily/HAD-like"/>
    <property type="match status" value="1"/>
</dbReference>
<dbReference type="AlphaFoldDB" id="A0A1F4YD09"/>
<reference evidence="1 2" key="1">
    <citation type="journal article" date="2016" name="Nat. Commun.">
        <title>Thousands of microbial genomes shed light on interconnected biogeochemical processes in an aquifer system.</title>
        <authorList>
            <person name="Anantharaman K."/>
            <person name="Brown C.T."/>
            <person name="Hug L.A."/>
            <person name="Sharon I."/>
            <person name="Castelle C.J."/>
            <person name="Probst A.J."/>
            <person name="Thomas B.C."/>
            <person name="Singh A."/>
            <person name="Wilkins M.J."/>
            <person name="Karaoz U."/>
            <person name="Brodie E.L."/>
            <person name="Williams K.H."/>
            <person name="Hubbard S.S."/>
            <person name="Banfield J.F."/>
        </authorList>
    </citation>
    <scope>NUCLEOTIDE SEQUENCE [LARGE SCALE GENOMIC DNA]</scope>
</reference>
<accession>A0A1F4YD09</accession>
<organism evidence="1 2">
    <name type="scientific">Candidatus Amesbacteria bacterium RIFCSPHIGHO2_01_FULL_48_32b</name>
    <dbReference type="NCBI Taxonomy" id="1797253"/>
    <lineage>
        <taxon>Bacteria</taxon>
        <taxon>Candidatus Amesiibacteriota</taxon>
    </lineage>
</organism>
<dbReference type="SUPFAM" id="SSF56784">
    <property type="entry name" value="HAD-like"/>
    <property type="match status" value="1"/>
</dbReference>
<dbReference type="EMBL" id="MEXH01000029">
    <property type="protein sequence ID" value="OGC91748.1"/>
    <property type="molecule type" value="Genomic_DNA"/>
</dbReference>
<gene>
    <name evidence="1" type="ORF">A2876_01405</name>
</gene>
<evidence type="ECO:0000313" key="2">
    <source>
        <dbReference type="Proteomes" id="UP000178176"/>
    </source>
</evidence>
<comment type="caution">
    <text evidence="1">The sequence shown here is derived from an EMBL/GenBank/DDBJ whole genome shotgun (WGS) entry which is preliminary data.</text>
</comment>
<sequence length="129" mass="14792">MKTILVDAVDAFVIEGQGIFAEMHDLLETYPNRKIILTGANDEQYKEFGLDKMPYEVFTLKHNPEKTDPKYFETLLNHFGLSKEEVIYFEHNPEAVKSAQSVGITSYHYDSSKKDLDTLKVFLDKSLPA</sequence>
<dbReference type="Proteomes" id="UP000178176">
    <property type="component" value="Unassembled WGS sequence"/>
</dbReference>
<proteinExistence type="predicted"/>